<dbReference type="EMBL" id="CZCU02000148">
    <property type="protein sequence ID" value="VXD21156.1"/>
    <property type="molecule type" value="Genomic_DNA"/>
</dbReference>
<dbReference type="OrthoDB" id="582286at2"/>
<gene>
    <name evidence="1" type="ORF">PL8927_710083</name>
</gene>
<dbReference type="RefSeq" id="WP_083623606.1">
    <property type="nucleotide sequence ID" value="NZ_LR734876.1"/>
</dbReference>
<keyword evidence="2" id="KW-1185">Reference proteome</keyword>
<sequence>MILFYIDEGGTGWKDQETNFFFLVSLAVPAYCVPEMERELHSLKQSWLSGGKLTDWELKGHDIWQGKGKFKNVNQEYRFKVFLQLAQNLSQSQSSIFAIVINKKLIIDKQKQINKDVERYIENDADLYQLSFKKMLDILNYFLKTSNQIGILLMDSRSSSHNSVQDGRLVKVYEDWIELQEETPCFIEKPWFGFSEFYTGLQLADYVAYLLARRVNEKKEIASQKLQEAFDLLKSKIYLLQIPDSPINFEDDLHDKSS</sequence>
<proteinExistence type="predicted"/>
<dbReference type="Proteomes" id="UP000184550">
    <property type="component" value="Unassembled WGS sequence"/>
</dbReference>
<protein>
    <recommendedName>
        <fullName evidence="3">DUF3800 domain-containing protein</fullName>
    </recommendedName>
</protein>
<dbReference type="AlphaFoldDB" id="A0A7Z9BXT6"/>
<dbReference type="InterPro" id="IPR024524">
    <property type="entry name" value="DUF3800"/>
</dbReference>
<name>A0A7Z9BXT6_9CYAN</name>
<evidence type="ECO:0000313" key="1">
    <source>
        <dbReference type="EMBL" id="VXD21156.1"/>
    </source>
</evidence>
<evidence type="ECO:0000313" key="2">
    <source>
        <dbReference type="Proteomes" id="UP000184550"/>
    </source>
</evidence>
<dbReference type="Pfam" id="PF12686">
    <property type="entry name" value="DUF3800"/>
    <property type="match status" value="1"/>
</dbReference>
<accession>A0A7Z9BXT6</accession>
<comment type="caution">
    <text evidence="1">The sequence shown here is derived from an EMBL/GenBank/DDBJ whole genome shotgun (WGS) entry which is preliminary data.</text>
</comment>
<reference evidence="1" key="1">
    <citation type="submission" date="2019-10" db="EMBL/GenBank/DDBJ databases">
        <authorList>
            <consortium name="Genoscope - CEA"/>
            <person name="William W."/>
        </authorList>
    </citation>
    <scope>NUCLEOTIDE SEQUENCE [LARGE SCALE GENOMIC DNA]</scope>
    <source>
        <strain evidence="1">BBR_PRJEB10992</strain>
    </source>
</reference>
<evidence type="ECO:0008006" key="3">
    <source>
        <dbReference type="Google" id="ProtNLM"/>
    </source>
</evidence>
<organism evidence="1 2">
    <name type="scientific">Planktothrix serta PCC 8927</name>
    <dbReference type="NCBI Taxonomy" id="671068"/>
    <lineage>
        <taxon>Bacteria</taxon>
        <taxon>Bacillati</taxon>
        <taxon>Cyanobacteriota</taxon>
        <taxon>Cyanophyceae</taxon>
        <taxon>Oscillatoriophycideae</taxon>
        <taxon>Oscillatoriales</taxon>
        <taxon>Microcoleaceae</taxon>
        <taxon>Planktothrix</taxon>
    </lineage>
</organism>